<comment type="similarity">
    <text evidence="2 3">Belongs to the pseudouridine synthase RluA family.</text>
</comment>
<dbReference type="InterPro" id="IPR006225">
    <property type="entry name" value="PsdUridine_synth_RluC/D"/>
</dbReference>
<dbReference type="EMBL" id="JACOPS010000001">
    <property type="protein sequence ID" value="MBC5727567.1"/>
    <property type="molecule type" value="Genomic_DNA"/>
</dbReference>
<name>A0ABR7HJ97_9FIRM</name>
<dbReference type="RefSeq" id="WP_186934850.1">
    <property type="nucleotide sequence ID" value="NZ_JACOPS010000001.1"/>
</dbReference>
<dbReference type="NCBIfam" id="TIGR00005">
    <property type="entry name" value="rluA_subfam"/>
    <property type="match status" value="1"/>
</dbReference>
<keyword evidence="3" id="KW-0413">Isomerase</keyword>
<dbReference type="CDD" id="cd02869">
    <property type="entry name" value="PseudoU_synth_RluA_like"/>
    <property type="match status" value="1"/>
</dbReference>
<comment type="catalytic activity">
    <reaction evidence="1 3">
        <text>a uridine in RNA = a pseudouridine in RNA</text>
        <dbReference type="Rhea" id="RHEA:48348"/>
        <dbReference type="Rhea" id="RHEA-COMP:12068"/>
        <dbReference type="Rhea" id="RHEA-COMP:12069"/>
        <dbReference type="ChEBI" id="CHEBI:65314"/>
        <dbReference type="ChEBI" id="CHEBI:65315"/>
    </reaction>
</comment>
<organism evidence="5 6">
    <name type="scientific">Ruminococcus intestinalis</name>
    <dbReference type="NCBI Taxonomy" id="2763066"/>
    <lineage>
        <taxon>Bacteria</taxon>
        <taxon>Bacillati</taxon>
        <taxon>Bacillota</taxon>
        <taxon>Clostridia</taxon>
        <taxon>Eubacteriales</taxon>
        <taxon>Oscillospiraceae</taxon>
        <taxon>Ruminococcus</taxon>
    </lineage>
</organism>
<feature type="domain" description="Pseudouridine synthase RsuA/RluA-like" evidence="4">
    <location>
        <begin position="89"/>
        <end position="232"/>
    </location>
</feature>
<dbReference type="Proteomes" id="UP000636755">
    <property type="component" value="Unassembled WGS sequence"/>
</dbReference>
<dbReference type="PANTHER" id="PTHR21600:SF35">
    <property type="entry name" value="PSEUDOURIDINE SYNTHASE"/>
    <property type="match status" value="1"/>
</dbReference>
<comment type="function">
    <text evidence="3">Responsible for synthesis of pseudouridine from uracil.</text>
</comment>
<evidence type="ECO:0000256" key="2">
    <source>
        <dbReference type="ARBA" id="ARBA00010876"/>
    </source>
</evidence>
<dbReference type="PANTHER" id="PTHR21600">
    <property type="entry name" value="MITOCHONDRIAL RNA PSEUDOURIDINE SYNTHASE"/>
    <property type="match status" value="1"/>
</dbReference>
<sequence>MSDKLIFTVPTEYNGVNALSFLRSFCGLSSRMITRLKREKDGILMDGKILRTIDTVSAGKTVEISLPDEKIGIEPVEGELDILYEDDYILIVNKPYSMPVHPVKQHQSDTLANLVAFYAQSKGKEFTFRAINRLDKDTSGIVFIAKDRYTANAVKFALNKTYIAVCSGIINENGTVNAPIALKKDSKMVREVTSDGAPSVTHYKVLVKGKDCTLVSLVLETGRTHQIRCHMAYLGHPLEGDDLYGGRLDKIQRQALHCGKLDFVHPITKQPITVTAPIPDDMKNISREINAALKNNLVL</sequence>
<evidence type="ECO:0000313" key="5">
    <source>
        <dbReference type="EMBL" id="MBC5727567.1"/>
    </source>
</evidence>
<dbReference type="InterPro" id="IPR006145">
    <property type="entry name" value="PsdUridine_synth_RsuA/RluA"/>
</dbReference>
<dbReference type="InterPro" id="IPR020103">
    <property type="entry name" value="PsdUridine_synth_cat_dom_sf"/>
</dbReference>
<accession>A0ABR7HJ97</accession>
<reference evidence="5 6" key="1">
    <citation type="submission" date="2020-08" db="EMBL/GenBank/DDBJ databases">
        <title>Genome public.</title>
        <authorList>
            <person name="Liu C."/>
            <person name="Sun Q."/>
        </authorList>
    </citation>
    <scope>NUCLEOTIDE SEQUENCE [LARGE SCALE GENOMIC DNA]</scope>
    <source>
        <strain evidence="5 6">NSJ-71</strain>
    </source>
</reference>
<dbReference type="PROSITE" id="PS01129">
    <property type="entry name" value="PSI_RLU"/>
    <property type="match status" value="1"/>
</dbReference>
<keyword evidence="6" id="KW-1185">Reference proteome</keyword>
<gene>
    <name evidence="5" type="ORF">H8R91_03275</name>
</gene>
<dbReference type="Gene3D" id="3.30.2350.10">
    <property type="entry name" value="Pseudouridine synthase"/>
    <property type="match status" value="1"/>
</dbReference>
<dbReference type="Pfam" id="PF00849">
    <property type="entry name" value="PseudoU_synth_2"/>
    <property type="match status" value="1"/>
</dbReference>
<protein>
    <recommendedName>
        <fullName evidence="3">Pseudouridine synthase</fullName>
        <ecNumber evidence="3">5.4.99.-</ecNumber>
    </recommendedName>
</protein>
<proteinExistence type="inferred from homology"/>
<evidence type="ECO:0000259" key="4">
    <source>
        <dbReference type="Pfam" id="PF00849"/>
    </source>
</evidence>
<dbReference type="InterPro" id="IPR050188">
    <property type="entry name" value="RluA_PseudoU_synthase"/>
</dbReference>
<evidence type="ECO:0000256" key="3">
    <source>
        <dbReference type="RuleBase" id="RU362028"/>
    </source>
</evidence>
<dbReference type="InterPro" id="IPR006224">
    <property type="entry name" value="PsdUridine_synth_RluA-like_CS"/>
</dbReference>
<dbReference type="EC" id="5.4.99.-" evidence="3"/>
<comment type="caution">
    <text evidence="5">The sequence shown here is derived from an EMBL/GenBank/DDBJ whole genome shotgun (WGS) entry which is preliminary data.</text>
</comment>
<evidence type="ECO:0000313" key="6">
    <source>
        <dbReference type="Proteomes" id="UP000636755"/>
    </source>
</evidence>
<dbReference type="SUPFAM" id="SSF55120">
    <property type="entry name" value="Pseudouridine synthase"/>
    <property type="match status" value="1"/>
</dbReference>
<evidence type="ECO:0000256" key="1">
    <source>
        <dbReference type="ARBA" id="ARBA00000073"/>
    </source>
</evidence>